<dbReference type="NCBIfam" id="TIGR02937">
    <property type="entry name" value="sigma70-ECF"/>
    <property type="match status" value="1"/>
</dbReference>
<dbReference type="PANTHER" id="PTHR43133">
    <property type="entry name" value="RNA POLYMERASE ECF-TYPE SIGMA FACTO"/>
    <property type="match status" value="1"/>
</dbReference>
<dbReference type="InterPro" id="IPR036388">
    <property type="entry name" value="WH-like_DNA-bd_sf"/>
</dbReference>
<dbReference type="GO" id="GO:0006352">
    <property type="term" value="P:DNA-templated transcription initiation"/>
    <property type="evidence" value="ECO:0007669"/>
    <property type="project" value="InterPro"/>
</dbReference>
<evidence type="ECO:0000259" key="6">
    <source>
        <dbReference type="Pfam" id="PF08281"/>
    </source>
</evidence>
<dbReference type="Proteomes" id="UP000309872">
    <property type="component" value="Unassembled WGS sequence"/>
</dbReference>
<feature type="domain" description="RNA polymerase sigma-70 region 2" evidence="5">
    <location>
        <begin position="26"/>
        <end position="90"/>
    </location>
</feature>
<feature type="domain" description="RNA polymerase sigma factor 70 region 4 type 2" evidence="6">
    <location>
        <begin position="123"/>
        <end position="174"/>
    </location>
</feature>
<gene>
    <name evidence="7" type="ORF">FAZ19_20480</name>
</gene>
<dbReference type="InterPro" id="IPR013325">
    <property type="entry name" value="RNA_pol_sigma_r2"/>
</dbReference>
<keyword evidence="3" id="KW-0731">Sigma factor</keyword>
<evidence type="ECO:0000256" key="1">
    <source>
        <dbReference type="ARBA" id="ARBA00010641"/>
    </source>
</evidence>
<keyword evidence="8" id="KW-1185">Reference proteome</keyword>
<evidence type="ECO:0000256" key="2">
    <source>
        <dbReference type="ARBA" id="ARBA00023015"/>
    </source>
</evidence>
<dbReference type="CDD" id="cd06171">
    <property type="entry name" value="Sigma70_r4"/>
    <property type="match status" value="1"/>
</dbReference>
<evidence type="ECO:0000256" key="3">
    <source>
        <dbReference type="ARBA" id="ARBA00023082"/>
    </source>
</evidence>
<dbReference type="InterPro" id="IPR039425">
    <property type="entry name" value="RNA_pol_sigma-70-like"/>
</dbReference>
<dbReference type="SUPFAM" id="SSF88659">
    <property type="entry name" value="Sigma3 and sigma4 domains of RNA polymerase sigma factors"/>
    <property type="match status" value="1"/>
</dbReference>
<accession>A0A4U0GTQ9</accession>
<dbReference type="InterPro" id="IPR007627">
    <property type="entry name" value="RNA_pol_sigma70_r2"/>
</dbReference>
<dbReference type="NCBIfam" id="TIGR02985">
    <property type="entry name" value="Sig70_bacteroi1"/>
    <property type="match status" value="1"/>
</dbReference>
<dbReference type="InterPro" id="IPR013249">
    <property type="entry name" value="RNA_pol_sigma70_r4_t2"/>
</dbReference>
<comment type="similarity">
    <text evidence="1">Belongs to the sigma-70 factor family. ECF subfamily.</text>
</comment>
<dbReference type="Pfam" id="PF08281">
    <property type="entry name" value="Sigma70_r4_2"/>
    <property type="match status" value="1"/>
</dbReference>
<dbReference type="OrthoDB" id="659569at2"/>
<dbReference type="GO" id="GO:0016987">
    <property type="term" value="F:sigma factor activity"/>
    <property type="evidence" value="ECO:0007669"/>
    <property type="project" value="UniProtKB-KW"/>
</dbReference>
<protein>
    <submittedName>
        <fullName evidence="7">RNA polymerase sigma-70 factor</fullName>
    </submittedName>
</protein>
<dbReference type="InterPro" id="IPR014284">
    <property type="entry name" value="RNA_pol_sigma-70_dom"/>
</dbReference>
<evidence type="ECO:0000313" key="7">
    <source>
        <dbReference type="EMBL" id="TJY62441.1"/>
    </source>
</evidence>
<dbReference type="InterPro" id="IPR013324">
    <property type="entry name" value="RNA_pol_sigma_r3/r4-like"/>
</dbReference>
<name>A0A4U0GTQ9_9SPHI</name>
<dbReference type="Gene3D" id="1.10.1740.10">
    <property type="match status" value="1"/>
</dbReference>
<dbReference type="Pfam" id="PF04542">
    <property type="entry name" value="Sigma70_r2"/>
    <property type="match status" value="1"/>
</dbReference>
<dbReference type="AlphaFoldDB" id="A0A4U0GTQ9"/>
<sequence length="196" mass="23462">MGSKSENTHHIRILGAEEESSFSAIYDAYWERLFRYVVRILPDENDVADIVQETFIAFWEMRGKLENIKSIKSYLFVIARNLAFKRFREQVKHGDIERRLVDHYWEADESMLAEIDTRELSDIIDAEVDKLPERMREVFVLSRKEHLSYKEIAERLEISDQTVKKQINKSLKHLRLRLDEDYISYLILILIINYFS</sequence>
<organism evidence="7 8">
    <name type="scientific">Sphingobacterium alkalisoli</name>
    <dbReference type="NCBI Taxonomy" id="1874115"/>
    <lineage>
        <taxon>Bacteria</taxon>
        <taxon>Pseudomonadati</taxon>
        <taxon>Bacteroidota</taxon>
        <taxon>Sphingobacteriia</taxon>
        <taxon>Sphingobacteriales</taxon>
        <taxon>Sphingobacteriaceae</taxon>
        <taxon>Sphingobacterium</taxon>
    </lineage>
</organism>
<dbReference type="Gene3D" id="1.10.10.10">
    <property type="entry name" value="Winged helix-like DNA-binding domain superfamily/Winged helix DNA-binding domain"/>
    <property type="match status" value="1"/>
</dbReference>
<keyword evidence="4" id="KW-0804">Transcription</keyword>
<evidence type="ECO:0000256" key="4">
    <source>
        <dbReference type="ARBA" id="ARBA00023163"/>
    </source>
</evidence>
<dbReference type="SUPFAM" id="SSF88946">
    <property type="entry name" value="Sigma2 domain of RNA polymerase sigma factors"/>
    <property type="match status" value="1"/>
</dbReference>
<proteinExistence type="inferred from homology"/>
<dbReference type="InterPro" id="IPR014327">
    <property type="entry name" value="RNA_pol_sigma70_bacteroid"/>
</dbReference>
<reference evidence="7 8" key="1">
    <citation type="submission" date="2019-04" db="EMBL/GenBank/DDBJ databases">
        <title>Sphingobacterium olei sp. nov., isolated from oil-contaminated soil.</title>
        <authorList>
            <person name="Liu B."/>
        </authorList>
    </citation>
    <scope>NUCLEOTIDE SEQUENCE [LARGE SCALE GENOMIC DNA]</scope>
    <source>
        <strain evidence="7 8">Y3L14</strain>
    </source>
</reference>
<dbReference type="RefSeq" id="WP_136822639.1">
    <property type="nucleotide sequence ID" value="NZ_BMJX01000008.1"/>
</dbReference>
<dbReference type="PANTHER" id="PTHR43133:SF46">
    <property type="entry name" value="RNA POLYMERASE SIGMA-70 FACTOR ECF SUBFAMILY"/>
    <property type="match status" value="1"/>
</dbReference>
<comment type="caution">
    <text evidence="7">The sequence shown here is derived from an EMBL/GenBank/DDBJ whole genome shotgun (WGS) entry which is preliminary data.</text>
</comment>
<evidence type="ECO:0000259" key="5">
    <source>
        <dbReference type="Pfam" id="PF04542"/>
    </source>
</evidence>
<keyword evidence="2" id="KW-0805">Transcription regulation</keyword>
<dbReference type="GO" id="GO:0003677">
    <property type="term" value="F:DNA binding"/>
    <property type="evidence" value="ECO:0007669"/>
    <property type="project" value="InterPro"/>
</dbReference>
<evidence type="ECO:0000313" key="8">
    <source>
        <dbReference type="Proteomes" id="UP000309872"/>
    </source>
</evidence>
<dbReference type="EMBL" id="SUKA01000008">
    <property type="protein sequence ID" value="TJY62441.1"/>
    <property type="molecule type" value="Genomic_DNA"/>
</dbReference>